<reference evidence="1 2" key="1">
    <citation type="submission" date="2016-10" db="EMBL/GenBank/DDBJ databases">
        <title>Comparative genomics of Bacillus thuringiensis reveals a path to pathogens against multiple invertebrate hosts.</title>
        <authorList>
            <person name="Zheng J."/>
            <person name="Gao Q."/>
            <person name="Liu H."/>
            <person name="Peng D."/>
            <person name="Ruan L."/>
            <person name="Sun M."/>
        </authorList>
    </citation>
    <scope>NUCLEOTIDE SEQUENCE [LARGE SCALE GENOMIC DNA]</scope>
    <source>
        <strain evidence="1">BGSC 4AC1</strain>
    </source>
</reference>
<dbReference type="AlphaFoldDB" id="A0A242WDD0"/>
<evidence type="ECO:0000313" key="2">
    <source>
        <dbReference type="Proteomes" id="UP000195152"/>
    </source>
</evidence>
<dbReference type="Proteomes" id="UP000195152">
    <property type="component" value="Unassembled WGS sequence"/>
</dbReference>
<comment type="caution">
    <text evidence="1">The sequence shown here is derived from an EMBL/GenBank/DDBJ whole genome shotgun (WGS) entry which is preliminary data.</text>
</comment>
<name>A0A242WDD0_BACTU</name>
<gene>
    <name evidence="1" type="ORF">BK699_10280</name>
</gene>
<sequence length="132" mass="15808">MSNHYTEVEIAKELLKNSYNLSIKRSIENYILNFKDLEQREFENKNNGQIRLHNCISYIKEVNFDITGWMLFEIPTFYSHVFMNKNTNQFFDLAVWDIGKVIPRYIDEDTCEQDAKSIEEAIENYSDIYEIN</sequence>
<protein>
    <submittedName>
        <fullName evidence="1">Uncharacterized protein</fullName>
    </submittedName>
</protein>
<proteinExistence type="predicted"/>
<accession>A0A242WDD0</accession>
<evidence type="ECO:0000313" key="1">
    <source>
        <dbReference type="EMBL" id="OTW50921.1"/>
    </source>
</evidence>
<organism evidence="1 2">
    <name type="scientific">Bacillus thuringiensis serovar mexicanensis</name>
    <dbReference type="NCBI Taxonomy" id="180868"/>
    <lineage>
        <taxon>Bacteria</taxon>
        <taxon>Bacillati</taxon>
        <taxon>Bacillota</taxon>
        <taxon>Bacilli</taxon>
        <taxon>Bacillales</taxon>
        <taxon>Bacillaceae</taxon>
        <taxon>Bacillus</taxon>
        <taxon>Bacillus cereus group</taxon>
    </lineage>
</organism>
<dbReference type="RefSeq" id="WP_000065015.1">
    <property type="nucleotide sequence ID" value="NZ_NFCF01000063.1"/>
</dbReference>
<dbReference type="EMBL" id="NFCF01000063">
    <property type="protein sequence ID" value="OTW50921.1"/>
    <property type="molecule type" value="Genomic_DNA"/>
</dbReference>